<dbReference type="eggNOG" id="COG2273">
    <property type="taxonomic scope" value="Bacteria"/>
</dbReference>
<dbReference type="SMART" id="SM00458">
    <property type="entry name" value="RICIN"/>
    <property type="match status" value="1"/>
</dbReference>
<evidence type="ECO:0000313" key="4">
    <source>
        <dbReference type="Proteomes" id="UP000027778"/>
    </source>
</evidence>
<dbReference type="AlphaFoldDB" id="A0A073K724"/>
<dbReference type="InterPro" id="IPR000772">
    <property type="entry name" value="Ricin_B_lectin"/>
</dbReference>
<dbReference type="Gene3D" id="2.60.40.740">
    <property type="match status" value="2"/>
</dbReference>
<accession>A0A073K724</accession>
<dbReference type="eggNOG" id="COG1361">
    <property type="taxonomic scope" value="Bacteria"/>
</dbReference>
<dbReference type="SUPFAM" id="SSF49401">
    <property type="entry name" value="Bacterial adhesins"/>
    <property type="match status" value="1"/>
</dbReference>
<dbReference type="SUPFAM" id="SSF50370">
    <property type="entry name" value="Ricin B-like lectins"/>
    <property type="match status" value="1"/>
</dbReference>
<dbReference type="RefSeq" id="WP_033676103.1">
    <property type="nucleotide sequence ID" value="NZ_JOTM01000020.1"/>
</dbReference>
<protein>
    <submittedName>
        <fullName evidence="3">Reticulocyte-binding protein</fullName>
    </submittedName>
</protein>
<dbReference type="PROSITE" id="PS50231">
    <property type="entry name" value="RICIN_B_LECTIN"/>
    <property type="match status" value="1"/>
</dbReference>
<dbReference type="InterPro" id="IPR001434">
    <property type="entry name" value="OmcB-like_DUF11"/>
</dbReference>
<dbReference type="InterPro" id="IPR051172">
    <property type="entry name" value="Chlamydia_OmcB"/>
</dbReference>
<feature type="domain" description="Ricin B lectin" evidence="2">
    <location>
        <begin position="686"/>
        <end position="823"/>
    </location>
</feature>
<dbReference type="InterPro" id="IPR047589">
    <property type="entry name" value="DUF11_rpt"/>
</dbReference>
<evidence type="ECO:0000313" key="3">
    <source>
        <dbReference type="EMBL" id="KEK23079.1"/>
    </source>
</evidence>
<dbReference type="PANTHER" id="PTHR34819:SF3">
    <property type="entry name" value="CELL SURFACE PROTEIN"/>
    <property type="match status" value="1"/>
</dbReference>
<dbReference type="Gene3D" id="2.80.10.50">
    <property type="match status" value="3"/>
</dbReference>
<reference evidence="3 4" key="1">
    <citation type="submission" date="2014-06" db="EMBL/GenBank/DDBJ databases">
        <title>Draft genome sequence of Bacillus gaemokensis JCM 15801 (MCCC 1A00707).</title>
        <authorList>
            <person name="Lai Q."/>
            <person name="Liu Y."/>
            <person name="Shao Z."/>
        </authorList>
    </citation>
    <scope>NUCLEOTIDE SEQUENCE [LARGE SCALE GENOMIC DNA]</scope>
    <source>
        <strain evidence="3 4">JCM 15801</strain>
    </source>
</reference>
<dbReference type="Pfam" id="PF01345">
    <property type="entry name" value="DUF11"/>
    <property type="match status" value="2"/>
</dbReference>
<dbReference type="CDD" id="cd00161">
    <property type="entry name" value="beta-trefoil_Ricin-like"/>
    <property type="match status" value="1"/>
</dbReference>
<comment type="caution">
    <text evidence="3">The sequence shown here is derived from an EMBL/GenBank/DDBJ whole genome shotgun (WGS) entry which is preliminary data.</text>
</comment>
<organism evidence="3 4">
    <name type="scientific">Bacillus gaemokensis</name>
    <dbReference type="NCBI Taxonomy" id="574375"/>
    <lineage>
        <taxon>Bacteria</taxon>
        <taxon>Bacillati</taxon>
        <taxon>Bacillota</taxon>
        <taxon>Bacilli</taxon>
        <taxon>Bacillales</taxon>
        <taxon>Bacillaceae</taxon>
        <taxon>Bacillus</taxon>
        <taxon>Bacillus cereus group</taxon>
    </lineage>
</organism>
<gene>
    <name evidence="3" type="ORF">BAGA_13795</name>
</gene>
<evidence type="ECO:0000259" key="2">
    <source>
        <dbReference type="SMART" id="SM00458"/>
    </source>
</evidence>
<dbReference type="Proteomes" id="UP000027778">
    <property type="component" value="Unassembled WGS sequence"/>
</dbReference>
<keyword evidence="4" id="KW-1185">Reference proteome</keyword>
<dbReference type="NCBIfam" id="TIGR01451">
    <property type="entry name" value="B_ant_repeat"/>
    <property type="match status" value="2"/>
</dbReference>
<feature type="coiled-coil region" evidence="1">
    <location>
        <begin position="641"/>
        <end position="668"/>
    </location>
</feature>
<evidence type="ECO:0000256" key="1">
    <source>
        <dbReference type="SAM" id="Coils"/>
    </source>
</evidence>
<dbReference type="Pfam" id="PF14200">
    <property type="entry name" value="RicinB_lectin_2"/>
    <property type="match status" value="2"/>
</dbReference>
<name>A0A073K724_9BACI</name>
<dbReference type="STRING" id="574375.AZF08_23490"/>
<dbReference type="InterPro" id="IPR008966">
    <property type="entry name" value="Adhesion_dom_sf"/>
</dbReference>
<dbReference type="EMBL" id="JOTM01000020">
    <property type="protein sequence ID" value="KEK23079.1"/>
    <property type="molecule type" value="Genomic_DNA"/>
</dbReference>
<proteinExistence type="predicted"/>
<keyword evidence="1" id="KW-0175">Coiled coil</keyword>
<sequence>MAFIQRYSTTTNGAITFTGNTLGLSNTNTSYTDIGAFITLDLSKQVPGYPAGTTLDWKENASAAQLRLPTGSQVLYAELIWGGSTKTSIEDVTNEIDRTITLTSPKGTTLITPDPTTSQQVAQANQIFYVRSANVTSFIDAGGAGKYTVSGVPATAQRYKGNNVGGWTLSVVYKDPTLPLRNMNIHVGTASIEKTGSRSQKISGFSTPELGDVKARLLLTAMEGDSKIPGDQLLFGKDVSSLKPISGPNNPIDNFFASQINDDAGNLDTSGTYGNVNVTPGSAGAAVRYNWDITNVDASSAMENSQTEALVQLTSKSDGYIVTGLGVQIDVNSPEIKVNKEVDKEAAIVGEILTYTLLIENNGMTEAQKTILKDTLPPELKFVEGSLQVDGVPIPGGDPTKGIDIGSISIEGPTEVTFQALVLKVPTDNRAVNKATVVYDFQSAPGLPVSAGTADSNEAITVIRKVEVEVAKRQDMPVYFKAGNVITYTIEVVNTGDTPLTDVVIEDQIPNGTKLVSGSLQIDGRPLSGNIESGVNIGTVEPGTTARVTFQVLIGNPVPTKVTNKAKVDYKYKLIPDGQMYRKEEMTNEVTAIHESNCKEAQKKIVTGIGEAELAAAGVIVAEKLKIQDAIRAFNEGKLSAEELLNVNEQLTQKLRKITSDEKQQQDTLQKAKKLCCEGVDDIDYSGVYIIRNKGSQKVLDVFSASKDNGVNVQQWEYNGGDHQKWKLEKQADGYYTIKAVHSGKLLTVSGASNSDGANVEQWEDIGGDNQKWKIVKNSDGTFKWIAKHSGQLLDLKSSMQNNGANIQQWPDNGTDAQRWELTKV</sequence>
<dbReference type="OrthoDB" id="1751088at2"/>
<dbReference type="PANTHER" id="PTHR34819">
    <property type="entry name" value="LARGE CYSTEINE-RICH PERIPLASMIC PROTEIN OMCB"/>
    <property type="match status" value="1"/>
</dbReference>
<dbReference type="InterPro" id="IPR035992">
    <property type="entry name" value="Ricin_B-like_lectins"/>
</dbReference>